<organism evidence="2 3">
    <name type="scientific">Prevotella aff. ruminicola Tc2-24</name>
    <dbReference type="NCBI Taxonomy" id="81582"/>
    <lineage>
        <taxon>Bacteria</taxon>
        <taxon>Pseudomonadati</taxon>
        <taxon>Bacteroidota</taxon>
        <taxon>Bacteroidia</taxon>
        <taxon>Bacteroidales</taxon>
        <taxon>Prevotellaceae</taxon>
        <taxon>Prevotella</taxon>
    </lineage>
</organism>
<evidence type="ECO:0000313" key="3">
    <source>
        <dbReference type="Proteomes" id="UP000199373"/>
    </source>
</evidence>
<dbReference type="EMBL" id="FOIQ01000005">
    <property type="protein sequence ID" value="SEW18588.1"/>
    <property type="molecule type" value="Genomic_DNA"/>
</dbReference>
<gene>
    <name evidence="2" type="ORF">SAMN04487850_1979</name>
</gene>
<keyword evidence="1" id="KW-0472">Membrane</keyword>
<keyword evidence="3" id="KW-1185">Reference proteome</keyword>
<dbReference type="RefSeq" id="WP_091902280.1">
    <property type="nucleotide sequence ID" value="NZ_FOIQ01000005.1"/>
</dbReference>
<evidence type="ECO:0000256" key="1">
    <source>
        <dbReference type="SAM" id="Phobius"/>
    </source>
</evidence>
<dbReference type="Proteomes" id="UP000199373">
    <property type="component" value="Unassembled WGS sequence"/>
</dbReference>
<protein>
    <submittedName>
        <fullName evidence="2">Uncharacterized protein</fullName>
    </submittedName>
</protein>
<accession>A0A1I0PVS9</accession>
<sequence length="59" mass="6386">MKTLLDYMGVALIVIGALLLMISYVAGWTSSNLILLVGLLLVVSGVILHIRQQKKGGKY</sequence>
<keyword evidence="1" id="KW-0812">Transmembrane</keyword>
<reference evidence="2 3" key="1">
    <citation type="submission" date="2016-10" db="EMBL/GenBank/DDBJ databases">
        <authorList>
            <person name="de Groot N.N."/>
        </authorList>
    </citation>
    <scope>NUCLEOTIDE SEQUENCE [LARGE SCALE GENOMIC DNA]</scope>
    <source>
        <strain evidence="2 3">TC2-24</strain>
    </source>
</reference>
<evidence type="ECO:0000313" key="2">
    <source>
        <dbReference type="EMBL" id="SEW18588.1"/>
    </source>
</evidence>
<proteinExistence type="predicted"/>
<feature type="transmembrane region" description="Helical" evidence="1">
    <location>
        <begin position="33"/>
        <end position="50"/>
    </location>
</feature>
<name>A0A1I0PVS9_9BACT</name>
<keyword evidence="1" id="KW-1133">Transmembrane helix</keyword>
<dbReference type="AlphaFoldDB" id="A0A1I0PVS9"/>
<feature type="transmembrane region" description="Helical" evidence="1">
    <location>
        <begin position="7"/>
        <end position="27"/>
    </location>
</feature>